<dbReference type="Proteomes" id="UP001228955">
    <property type="component" value="Chromosome"/>
</dbReference>
<feature type="coiled-coil region" evidence="1">
    <location>
        <begin position="46"/>
        <end position="73"/>
    </location>
</feature>
<evidence type="ECO:0000313" key="2">
    <source>
        <dbReference type="EMBL" id="WMS18870.1"/>
    </source>
</evidence>
<dbReference type="EMBL" id="CP133463">
    <property type="protein sequence ID" value="WMS18870.1"/>
    <property type="molecule type" value="Genomic_DNA"/>
</dbReference>
<keyword evidence="1" id="KW-0175">Coiled coil</keyword>
<accession>A0AB38YMQ6</accession>
<organism evidence="2 3">
    <name type="scientific">Veillonella parvula</name>
    <name type="common">Staphylococcus parvulus</name>
    <dbReference type="NCBI Taxonomy" id="29466"/>
    <lineage>
        <taxon>Bacteria</taxon>
        <taxon>Bacillati</taxon>
        <taxon>Bacillota</taxon>
        <taxon>Negativicutes</taxon>
        <taxon>Veillonellales</taxon>
        <taxon>Veillonellaceae</taxon>
        <taxon>Veillonella</taxon>
    </lineage>
</organism>
<dbReference type="RefSeq" id="WP_004693063.1">
    <property type="nucleotide sequence ID" value="NZ_CP133463.1"/>
</dbReference>
<name>A0AB38YMQ6_VEIPA</name>
<evidence type="ECO:0000313" key="3">
    <source>
        <dbReference type="Proteomes" id="UP001228955"/>
    </source>
</evidence>
<dbReference type="Gene3D" id="1.20.1270.70">
    <property type="entry name" value="Designed single chain three-helix bundle"/>
    <property type="match status" value="1"/>
</dbReference>
<proteinExistence type="predicted"/>
<reference evidence="2" key="1">
    <citation type="submission" date="2023-08" db="EMBL/GenBank/DDBJ databases">
        <title>Veillonella_parvula_DSM 2007_complete_genome_hifiasm_Zymo_Research_D6332.</title>
        <authorList>
            <person name="Damerum A."/>
        </authorList>
    </citation>
    <scope>NUCLEOTIDE SEQUENCE</scope>
    <source>
        <strain evidence="2">DSM 2007</strain>
    </source>
</reference>
<evidence type="ECO:0000256" key="1">
    <source>
        <dbReference type="SAM" id="Coils"/>
    </source>
</evidence>
<sequence length="109" mass="12273">MNKKQISLFIVLIIAIIAQSIYIVTLTQRVDNLSNAVSNISFNNDSDKLSKRIDEIESKIASFSDDLHSLSNNIDDNTAEIVSIKRQLSDVVYKINSLISDINLYILSR</sequence>
<protein>
    <submittedName>
        <fullName evidence="2">Uncharacterized protein</fullName>
    </submittedName>
</protein>
<gene>
    <name evidence="2" type="ORF">RDV51_05335</name>
</gene>
<dbReference type="AlphaFoldDB" id="A0AB38YMQ6"/>